<keyword evidence="3" id="KW-1185">Reference proteome</keyword>
<accession>A0A8H2M2Y9</accession>
<name>A0A8H2M2Y9_9FIRM</name>
<proteinExistence type="predicted"/>
<dbReference type="Proteomes" id="UP000377798">
    <property type="component" value="Unassembled WGS sequence"/>
</dbReference>
<organism evidence="2 3">
    <name type="scientific">Urinicoccus massiliensis</name>
    <dbReference type="NCBI Taxonomy" id="1723382"/>
    <lineage>
        <taxon>Bacteria</taxon>
        <taxon>Bacillati</taxon>
        <taxon>Bacillota</taxon>
        <taxon>Tissierellia</taxon>
        <taxon>Tissierellales</taxon>
        <taxon>Peptoniphilaceae</taxon>
        <taxon>Urinicoccus</taxon>
    </lineage>
</organism>
<keyword evidence="1" id="KW-0732">Signal</keyword>
<comment type="caution">
    <text evidence="2">The sequence shown here is derived from an EMBL/GenBank/DDBJ whole genome shotgun (WGS) entry which is preliminary data.</text>
</comment>
<dbReference type="RefSeq" id="WP_131748033.1">
    <property type="nucleotide sequence ID" value="NZ_CAACYI010000001.1"/>
</dbReference>
<feature type="signal peptide" evidence="1">
    <location>
        <begin position="1"/>
        <end position="19"/>
    </location>
</feature>
<dbReference type="AlphaFoldDB" id="A0A8H2M2Y9"/>
<evidence type="ECO:0000313" key="2">
    <source>
        <dbReference type="EMBL" id="VFB15647.1"/>
    </source>
</evidence>
<dbReference type="InterPro" id="IPR046720">
    <property type="entry name" value="DUF6612"/>
</dbReference>
<evidence type="ECO:0008006" key="4">
    <source>
        <dbReference type="Google" id="ProtNLM"/>
    </source>
</evidence>
<dbReference type="EMBL" id="CAACYI010000001">
    <property type="protein sequence ID" value="VFB15647.1"/>
    <property type="molecule type" value="Genomic_DNA"/>
</dbReference>
<protein>
    <recommendedName>
        <fullName evidence="4">Lipoprotein</fullName>
    </recommendedName>
</protein>
<dbReference type="Pfam" id="PF20316">
    <property type="entry name" value="DUF6612"/>
    <property type="match status" value="1"/>
</dbReference>
<gene>
    <name evidence="2" type="ORF">NCTC13150_00146</name>
</gene>
<feature type="chain" id="PRO_5038393620" description="Lipoprotein" evidence="1">
    <location>
        <begin position="20"/>
        <end position="240"/>
    </location>
</feature>
<evidence type="ECO:0000313" key="3">
    <source>
        <dbReference type="Proteomes" id="UP000377798"/>
    </source>
</evidence>
<reference evidence="2 3" key="1">
    <citation type="submission" date="2019-02" db="EMBL/GenBank/DDBJ databases">
        <authorList>
            <consortium name="Pathogen Informatics"/>
        </authorList>
    </citation>
    <scope>NUCLEOTIDE SEQUENCE [LARGE SCALE GENOMIC DNA]</scope>
    <source>
        <strain evidence="2 3">3012STDY7089603</strain>
    </source>
</reference>
<evidence type="ECO:0000256" key="1">
    <source>
        <dbReference type="SAM" id="SignalP"/>
    </source>
</evidence>
<sequence>MKRKILLGLGLLVCLMACGQVENSPSSKDNESQNQEKIFSRIKEEGDLRSYCLETKTQGDSYEIISQIEAMKEPNVSHIQWESQEGDKIEKGEEFRLDDSIFHKKADGSWEKRPPMKGSQFKAKTELDSKTLLRPLERFYQVKEEGDAYILTLASGDENIQEIKTILQGKESFEELMSLKVTFSFDKKTGFPLSYDWEAQVRNKESKEERTIQQKGQYSRVNELEGLELPDEIKEEIIKE</sequence>